<dbReference type="RefSeq" id="WP_087138111.1">
    <property type="nucleotide sequence ID" value="NZ_FUKR01000061.1"/>
</dbReference>
<gene>
    <name evidence="1" type="ORF">FM119_11075</name>
</gene>
<organism evidence="1 2">
    <name type="scientific">Mycetocola reblochoni REB411</name>
    <dbReference type="NCBI Taxonomy" id="1255698"/>
    <lineage>
        <taxon>Bacteria</taxon>
        <taxon>Bacillati</taxon>
        <taxon>Actinomycetota</taxon>
        <taxon>Actinomycetes</taxon>
        <taxon>Micrococcales</taxon>
        <taxon>Microbacteriaceae</taxon>
        <taxon>Mycetocola</taxon>
    </lineage>
</organism>
<dbReference type="OrthoDB" id="3290597at2"/>
<evidence type="ECO:0000313" key="1">
    <source>
        <dbReference type="EMBL" id="SJN38665.1"/>
    </source>
</evidence>
<dbReference type="Pfam" id="PF19736">
    <property type="entry name" value="DUF6226"/>
    <property type="match status" value="1"/>
</dbReference>
<dbReference type="AlphaFoldDB" id="A0A1R4K3L0"/>
<accession>A0A1R4K3L0</accession>
<name>A0A1R4K3L0_9MICO</name>
<protein>
    <submittedName>
        <fullName evidence="1">Uncharacterized protein</fullName>
    </submittedName>
</protein>
<dbReference type="Proteomes" id="UP000196778">
    <property type="component" value="Unassembled WGS sequence"/>
</dbReference>
<reference evidence="2" key="1">
    <citation type="submission" date="2017-02" db="EMBL/GenBank/DDBJ databases">
        <authorList>
            <person name="Dridi B."/>
        </authorList>
    </citation>
    <scope>NUCLEOTIDE SEQUENCE [LARGE SCALE GENOMIC DNA]</scope>
    <source>
        <strain evidence="2">EB411</strain>
    </source>
</reference>
<dbReference type="InterPro" id="IPR045773">
    <property type="entry name" value="DUF6226"/>
</dbReference>
<sequence>MSEYIRPQIGSAVFRDDAGGVIAYGARWDDRDGSPPEESYSVVSHPERFAPLHLVATAVVDELVRRFDVDVEEGAQQVDGLLGAPDPARVVRAIRLTPRDEACAPLVVVLTDFPGIWVSAGVLHTAAYPSCGCDACDEVWTDAADEFEWQTFAVASGGFSEGVNAPRRPRWTFQRGIGFVKGMGQTVTVRLVGEDGQSEMSGESRAEDVPPALLARLQARLAAIAARGGDGGWQRWPDRAAGDRLS</sequence>
<evidence type="ECO:0000313" key="2">
    <source>
        <dbReference type="Proteomes" id="UP000196778"/>
    </source>
</evidence>
<proteinExistence type="predicted"/>
<dbReference type="EMBL" id="FUKR01000061">
    <property type="protein sequence ID" value="SJN38665.1"/>
    <property type="molecule type" value="Genomic_DNA"/>
</dbReference>
<keyword evidence="2" id="KW-1185">Reference proteome</keyword>